<protein>
    <recommendedName>
        <fullName evidence="4">Zinc finger PMZ-type domain-containing protein</fullName>
    </recommendedName>
</protein>
<dbReference type="InterPro" id="IPR007527">
    <property type="entry name" value="Znf_SWIM"/>
</dbReference>
<sequence>MNAANWLMSEPVEKWARHAFEPSLKADHVSNNMSECFNSWIREDRDKPILQLLENFRRKIMIHFSDKWAEAEKLNDTITPYARENLTMNDKEARKLQVLHGRGCWYETLDQAGVKILVNTEDGTCDYGMWQMTGLPCIHAIAVFMYNREYTHDHVHWYYSNEAWKMAYDGNINPIPYESRWPAFEHQNIEPPVKKTKVGIPKKKRTRAPDEPRAPNAIFSKQCSLCAKLGHNRVTYPSKYMYINIIVLFNTFQKSYRVTTHVGCTSTADQQSSAATRANNNERSTSKATITQVPDVCSQIDQPRAFPGKVGKVMICGILSLYSKERSWELFPPLISGGRVVVLACSSWDNCLPPVTHFSVDC</sequence>
<evidence type="ECO:0000313" key="5">
    <source>
        <dbReference type="EMBL" id="TXG47916.1"/>
    </source>
</evidence>
<evidence type="ECO:0000256" key="1">
    <source>
        <dbReference type="ARBA" id="ARBA00022723"/>
    </source>
</evidence>
<dbReference type="Proteomes" id="UP000323000">
    <property type="component" value="Chromosome 13"/>
</dbReference>
<dbReference type="PANTHER" id="PTHR31973">
    <property type="entry name" value="POLYPROTEIN, PUTATIVE-RELATED"/>
    <property type="match status" value="1"/>
</dbReference>
<dbReference type="InterPro" id="IPR006564">
    <property type="entry name" value="Znf_PMZ"/>
</dbReference>
<evidence type="ECO:0000256" key="2">
    <source>
        <dbReference type="ARBA" id="ARBA00022771"/>
    </source>
</evidence>
<dbReference type="EMBL" id="VAHF01000013">
    <property type="protein sequence ID" value="TXG47916.1"/>
    <property type="molecule type" value="Genomic_DNA"/>
</dbReference>
<evidence type="ECO:0000256" key="3">
    <source>
        <dbReference type="ARBA" id="ARBA00022833"/>
    </source>
</evidence>
<dbReference type="SMART" id="SM00575">
    <property type="entry name" value="ZnF_PMZ"/>
    <property type="match status" value="1"/>
</dbReference>
<keyword evidence="1" id="KW-0479">Metal-binding</keyword>
<organism evidence="5 6">
    <name type="scientific">Acer yangbiense</name>
    <dbReference type="NCBI Taxonomy" id="1000413"/>
    <lineage>
        <taxon>Eukaryota</taxon>
        <taxon>Viridiplantae</taxon>
        <taxon>Streptophyta</taxon>
        <taxon>Embryophyta</taxon>
        <taxon>Tracheophyta</taxon>
        <taxon>Spermatophyta</taxon>
        <taxon>Magnoliopsida</taxon>
        <taxon>eudicotyledons</taxon>
        <taxon>Gunneridae</taxon>
        <taxon>Pentapetalae</taxon>
        <taxon>rosids</taxon>
        <taxon>malvids</taxon>
        <taxon>Sapindales</taxon>
        <taxon>Sapindaceae</taxon>
        <taxon>Hippocastanoideae</taxon>
        <taxon>Acereae</taxon>
        <taxon>Acer</taxon>
    </lineage>
</organism>
<feature type="domain" description="Zinc finger PMZ-type" evidence="4">
    <location>
        <begin position="123"/>
        <end position="150"/>
    </location>
</feature>
<dbReference type="Pfam" id="PF04434">
    <property type="entry name" value="SWIM"/>
    <property type="match status" value="1"/>
</dbReference>
<keyword evidence="3" id="KW-0862">Zinc</keyword>
<comment type="caution">
    <text evidence="5">The sequence shown here is derived from an EMBL/GenBank/DDBJ whole genome shotgun (WGS) entry which is preliminary data.</text>
</comment>
<evidence type="ECO:0000259" key="4">
    <source>
        <dbReference type="SMART" id="SM00575"/>
    </source>
</evidence>
<name>A0A5C7GUY8_9ROSI</name>
<accession>A0A5C7GUY8</accession>
<proteinExistence type="predicted"/>
<dbReference type="OrthoDB" id="1937322at2759"/>
<gene>
    <name evidence="5" type="ORF">EZV62_027210</name>
</gene>
<dbReference type="GO" id="GO:0008270">
    <property type="term" value="F:zinc ion binding"/>
    <property type="evidence" value="ECO:0007669"/>
    <property type="project" value="UniProtKB-KW"/>
</dbReference>
<reference evidence="6" key="1">
    <citation type="journal article" date="2019" name="Gigascience">
        <title>De novo genome assembly of the endangered Acer yangbiense, a plant species with extremely small populations endemic to Yunnan Province, China.</title>
        <authorList>
            <person name="Yang J."/>
            <person name="Wariss H.M."/>
            <person name="Tao L."/>
            <person name="Zhang R."/>
            <person name="Yun Q."/>
            <person name="Hollingsworth P."/>
            <person name="Dao Z."/>
            <person name="Luo G."/>
            <person name="Guo H."/>
            <person name="Ma Y."/>
            <person name="Sun W."/>
        </authorList>
    </citation>
    <scope>NUCLEOTIDE SEQUENCE [LARGE SCALE GENOMIC DNA]</scope>
    <source>
        <strain evidence="6">cv. Malutang</strain>
    </source>
</reference>
<evidence type="ECO:0000313" key="6">
    <source>
        <dbReference type="Proteomes" id="UP000323000"/>
    </source>
</evidence>
<dbReference type="AlphaFoldDB" id="A0A5C7GUY8"/>
<dbReference type="PANTHER" id="PTHR31973:SF187">
    <property type="entry name" value="MUTATOR TRANSPOSASE MUDRA PROTEIN"/>
    <property type="match status" value="1"/>
</dbReference>
<keyword evidence="2" id="KW-0863">Zinc-finger</keyword>
<keyword evidence="6" id="KW-1185">Reference proteome</keyword>